<dbReference type="AlphaFoldDB" id="A0A2S4VEZ8"/>
<reference evidence="3" key="2">
    <citation type="journal article" date="2018" name="BMC Genomics">
        <title>Genomic insights into host adaptation between the wheat stripe rust pathogen (Puccinia striiformis f. sp. tritici) and the barley stripe rust pathogen (Puccinia striiformis f. sp. hordei).</title>
        <authorList>
            <person name="Xia C."/>
            <person name="Wang M."/>
            <person name="Yin C."/>
            <person name="Cornejo O.E."/>
            <person name="Hulbert S.H."/>
            <person name="Chen X."/>
        </authorList>
    </citation>
    <scope>NUCLEOTIDE SEQUENCE [LARGE SCALE GENOMIC DNA]</scope>
    <source>
        <strain evidence="3">93TX-2</strain>
    </source>
</reference>
<dbReference type="OrthoDB" id="2511178at2759"/>
<comment type="caution">
    <text evidence="2">The sequence shown here is derived from an EMBL/GenBank/DDBJ whole genome shotgun (WGS) entry which is preliminary data.</text>
</comment>
<organism evidence="2 3">
    <name type="scientific">Puccinia striiformis</name>
    <dbReference type="NCBI Taxonomy" id="27350"/>
    <lineage>
        <taxon>Eukaryota</taxon>
        <taxon>Fungi</taxon>
        <taxon>Dikarya</taxon>
        <taxon>Basidiomycota</taxon>
        <taxon>Pucciniomycotina</taxon>
        <taxon>Pucciniomycetes</taxon>
        <taxon>Pucciniales</taxon>
        <taxon>Pucciniaceae</taxon>
        <taxon>Puccinia</taxon>
    </lineage>
</organism>
<evidence type="ECO:0000313" key="2">
    <source>
        <dbReference type="EMBL" id="POW08094.1"/>
    </source>
</evidence>
<name>A0A2S4VEZ8_9BASI</name>
<feature type="region of interest" description="Disordered" evidence="1">
    <location>
        <begin position="392"/>
        <end position="417"/>
    </location>
</feature>
<dbReference type="Proteomes" id="UP000238274">
    <property type="component" value="Unassembled WGS sequence"/>
</dbReference>
<reference evidence="2 3" key="1">
    <citation type="submission" date="2017-12" db="EMBL/GenBank/DDBJ databases">
        <title>Gene loss provides genomic basis for host adaptation in cereal stripe rust fungi.</title>
        <authorList>
            <person name="Xia C."/>
        </authorList>
    </citation>
    <scope>NUCLEOTIDE SEQUENCE [LARGE SCALE GENOMIC DNA]</scope>
    <source>
        <strain evidence="2 3">93TX-2</strain>
    </source>
</reference>
<sequence length="417" mass="46648">MAETSQPNNELDNSNSSRTSPSAQQPRNDFAELESSLPPLPDIGRSLPLHGPLDLDQGVSPRDVNPLAASLALALNMSTPVPAPIDRFSTIRPPLAASAWNLFPSGQRTPASPPLIPIPSENRQESSAVPMEGVVSTRQYDLTKAMLDQQWALFVVAQEARDFNLMRMVLNQAIASQDLLTNLVGREEMLRVSENWVARERTSPPRPFDVGQLGQPHSDPVPNQAGPPAVPTSSHPSANPNHAGFHHHNPRPAIPANRPQRELRPTPEIQYLGRTHSATRERLPPPPPPSNPPPTSLQVYQTQPVTLRPTMAPQTYADPLHQPHYGYQEYQYQYHQPHMPHPNQNQHPHPYAPHHHQGGGNRGPGRRQTDPTTRMVRMGESFNRVERILARTSRIRGRERRQQNQPYPQYQNQGHPQ</sequence>
<gene>
    <name evidence="2" type="ORF">PSHT_09722</name>
</gene>
<feature type="region of interest" description="Disordered" evidence="1">
    <location>
        <begin position="276"/>
        <end position="298"/>
    </location>
</feature>
<feature type="compositionally biased region" description="Low complexity" evidence="1">
    <location>
        <begin position="336"/>
        <end position="349"/>
    </location>
</feature>
<proteinExistence type="predicted"/>
<evidence type="ECO:0000313" key="3">
    <source>
        <dbReference type="Proteomes" id="UP000238274"/>
    </source>
</evidence>
<accession>A0A2S4VEZ8</accession>
<feature type="compositionally biased region" description="Polar residues" evidence="1">
    <location>
        <begin position="1"/>
        <end position="27"/>
    </location>
</feature>
<feature type="compositionally biased region" description="Low complexity" evidence="1">
    <location>
        <begin position="403"/>
        <end position="417"/>
    </location>
</feature>
<evidence type="ECO:0000256" key="1">
    <source>
        <dbReference type="SAM" id="MobiDB-lite"/>
    </source>
</evidence>
<dbReference type="EMBL" id="PKSM01000140">
    <property type="protein sequence ID" value="POW08094.1"/>
    <property type="molecule type" value="Genomic_DNA"/>
</dbReference>
<feature type="region of interest" description="Disordered" evidence="1">
    <location>
        <begin position="336"/>
        <end position="375"/>
    </location>
</feature>
<keyword evidence="3" id="KW-1185">Reference proteome</keyword>
<protein>
    <submittedName>
        <fullName evidence="2">Uncharacterized protein</fullName>
    </submittedName>
</protein>
<dbReference type="VEuPathDB" id="FungiDB:PSHT_09722"/>
<feature type="compositionally biased region" description="Pro residues" evidence="1">
    <location>
        <begin position="284"/>
        <end position="295"/>
    </location>
</feature>
<feature type="region of interest" description="Disordered" evidence="1">
    <location>
        <begin position="201"/>
        <end position="263"/>
    </location>
</feature>
<feature type="region of interest" description="Disordered" evidence="1">
    <location>
        <begin position="1"/>
        <end position="49"/>
    </location>
</feature>
<reference evidence="3" key="3">
    <citation type="journal article" date="2018" name="Mol. Plant Microbe Interact.">
        <title>Genome sequence resources for the wheat stripe rust pathogen (Puccinia striiformis f. sp. tritici) and the barley stripe rust pathogen (Puccinia striiformis f. sp. hordei).</title>
        <authorList>
            <person name="Xia C."/>
            <person name="Wang M."/>
            <person name="Yin C."/>
            <person name="Cornejo O.E."/>
            <person name="Hulbert S.H."/>
            <person name="Chen X."/>
        </authorList>
    </citation>
    <scope>NUCLEOTIDE SEQUENCE [LARGE SCALE GENOMIC DNA]</scope>
    <source>
        <strain evidence="3">93TX-2</strain>
    </source>
</reference>
<feature type="compositionally biased region" description="Polar residues" evidence="1">
    <location>
        <begin position="231"/>
        <end position="240"/>
    </location>
</feature>